<evidence type="ECO:0000256" key="1">
    <source>
        <dbReference type="ARBA" id="ARBA00006930"/>
    </source>
</evidence>
<protein>
    <recommendedName>
        <fullName evidence="3">Nuclease SbcCD subunit C</fullName>
    </recommendedName>
</protein>
<dbReference type="InterPro" id="IPR027417">
    <property type="entry name" value="P-loop_NTPase"/>
</dbReference>
<dbReference type="Proteomes" id="UP000031938">
    <property type="component" value="Unassembled WGS sequence"/>
</dbReference>
<dbReference type="SUPFAM" id="SSF52540">
    <property type="entry name" value="P-loop containing nucleoside triphosphate hydrolases"/>
    <property type="match status" value="1"/>
</dbReference>
<evidence type="ECO:0000256" key="2">
    <source>
        <dbReference type="ARBA" id="ARBA00011322"/>
    </source>
</evidence>
<feature type="domain" description="Rad50/SbcC-type AAA" evidence="5">
    <location>
        <begin position="6"/>
        <end position="221"/>
    </location>
</feature>
<dbReference type="AlphaFoldDB" id="A0A0C2V8B7"/>
<dbReference type="GO" id="GO:0016887">
    <property type="term" value="F:ATP hydrolysis activity"/>
    <property type="evidence" value="ECO:0007669"/>
    <property type="project" value="InterPro"/>
</dbReference>
<dbReference type="Pfam" id="PF13558">
    <property type="entry name" value="SbcC_Walker_B"/>
    <property type="match status" value="1"/>
</dbReference>
<reference evidence="6 7" key="1">
    <citation type="submission" date="2015-01" db="EMBL/GenBank/DDBJ databases">
        <title>Genome sequencing of Jeotgalibacillus soli.</title>
        <authorList>
            <person name="Goh K.M."/>
            <person name="Chan K.-G."/>
            <person name="Yaakop A.S."/>
            <person name="Ee R."/>
            <person name="Gan H.M."/>
            <person name="Chan C.S."/>
        </authorList>
    </citation>
    <scope>NUCLEOTIDE SEQUENCE [LARGE SCALE GENOMIC DNA]</scope>
    <source>
        <strain evidence="6 7">P9</strain>
    </source>
</reference>
<evidence type="ECO:0000259" key="5">
    <source>
        <dbReference type="Pfam" id="PF13476"/>
    </source>
</evidence>
<dbReference type="PATRIC" id="fig|889306.3.peg.2758"/>
<organism evidence="6 7">
    <name type="scientific">Jeotgalibacillus soli</name>
    <dbReference type="NCBI Taxonomy" id="889306"/>
    <lineage>
        <taxon>Bacteria</taxon>
        <taxon>Bacillati</taxon>
        <taxon>Bacillota</taxon>
        <taxon>Bacilli</taxon>
        <taxon>Bacillales</taxon>
        <taxon>Caryophanaceae</taxon>
        <taxon>Jeotgalibacillus</taxon>
    </lineage>
</organism>
<evidence type="ECO:0000256" key="3">
    <source>
        <dbReference type="ARBA" id="ARBA00013368"/>
    </source>
</evidence>
<comment type="caution">
    <text evidence="6">The sequence shown here is derived from an EMBL/GenBank/DDBJ whole genome shotgun (WGS) entry which is preliminary data.</text>
</comment>
<feature type="coiled-coil region" evidence="4">
    <location>
        <begin position="335"/>
        <end position="369"/>
    </location>
</feature>
<keyword evidence="4" id="KW-0175">Coiled coil</keyword>
<dbReference type="STRING" id="889306.KP78_27460"/>
<dbReference type="PANTHER" id="PTHR32114:SF2">
    <property type="entry name" value="ABC TRANSPORTER ABCH.3"/>
    <property type="match status" value="1"/>
</dbReference>
<keyword evidence="7" id="KW-1185">Reference proteome</keyword>
<dbReference type="OrthoDB" id="9795626at2"/>
<sequence length="1043" mass="120853">MKPITLTMQAFGPYAKQEHIDFRRLENRTMFVISGKTGAGKTTIFDGISFAIYGRTSGEERTGTDLRSHFAPPSLLTEVKLHFELKGKQYKIIRSPQQEKKKERGDGFTTVNSKAEMYEIRDGLELLLADNVREVDEKVKEIMQLDFHQFRQILMIPQGEFRKLLTSDSKDKEQILQRLFHTQLFRSFQDRLKEEAGQLERQVGESRQERNKWLGSIEPLEHEELRELLLNDPINEELVISVAKNLVATKKEYKTLLNKELIIQQEKRDKLLKEIERANYIQDAFNRLAVLQNQQLGLINQQPEIDMSQKNLELAKQAERIWPSKKERDEKIQAVNERNERISRLKKDVEIASSEAEKAKTSIEELQLHLLINEENQQLLRELLSMEAKLNERKSIEKALFNIKNDGTKQRELMDQLERNVTAKREAFVQADQTVLQLSDVKIKVLEEREALTTNRYHLETMGRAVRHAEQLNQWSLRKEALLQDLTKQEKHVQKALAKKEEIDAKFFASQASVLAHTLEDGQPCPVCGSLDHPDRASGQKHVISDEMRIVATENWHKKQTVRDRIQFEYNQAKSRIEELEADKLNFIAEIQINSPHFKWEELESVKNELIENMREQEKFIQHLERDAERSKQALAQKEILQKELDQLLLNLENTKLDVQQKREQYIEVQADLKRLSEGLPEEYLNDRTYQTKINETKKAIAQFEEAKKRVEQAFTQANENLQALQTRLIQSEEELEKEIERMQKAEEIFRSIIEDSSFNTEEELVSARLLEAETNRLEQEIHTFEQQLYSTKEQLKALSEQLKDQEKPIIGELTSKLVSAEEKIEETISSQQVISSYIERHERLFEQLDENANATKKLEKEYALIGHLAEMANGKNQLRLTFERYVLAFYLEDILLVANERLNKMTSGRYELIRKEDKSKGNVQGGLELLVFDQYTGQQRHVKTLSGGEAFKASLSLALGLADVVQSHAGGVSLETMFIDEGFGTLDPESLDQAIESLIDIQSSGRVVGVISHVPELKERIDARLEVVSTQQGSTTEFHFTS</sequence>
<dbReference type="Gene3D" id="3.40.50.300">
    <property type="entry name" value="P-loop containing nucleotide triphosphate hydrolases"/>
    <property type="match status" value="2"/>
</dbReference>
<proteinExistence type="inferred from homology"/>
<comment type="subunit">
    <text evidence="2">Heterodimer of SbcC and SbcD.</text>
</comment>
<dbReference type="InterPro" id="IPR038729">
    <property type="entry name" value="Rad50/SbcC_AAA"/>
</dbReference>
<comment type="similarity">
    <text evidence="1">Belongs to the SMC family. SbcC subfamily.</text>
</comment>
<feature type="coiled-coil region" evidence="4">
    <location>
        <begin position="479"/>
        <end position="506"/>
    </location>
</feature>
<feature type="coiled-coil region" evidence="4">
    <location>
        <begin position="563"/>
        <end position="806"/>
    </location>
</feature>
<name>A0A0C2V8B7_9BACL</name>
<gene>
    <name evidence="6" type="ORF">KP78_27460</name>
</gene>
<dbReference type="Pfam" id="PF13476">
    <property type="entry name" value="AAA_23"/>
    <property type="match status" value="1"/>
</dbReference>
<evidence type="ECO:0000256" key="4">
    <source>
        <dbReference type="SAM" id="Coils"/>
    </source>
</evidence>
<evidence type="ECO:0000313" key="7">
    <source>
        <dbReference type="Proteomes" id="UP000031938"/>
    </source>
</evidence>
<evidence type="ECO:0000313" key="6">
    <source>
        <dbReference type="EMBL" id="KIL45202.1"/>
    </source>
</evidence>
<dbReference type="RefSeq" id="WP_041089500.1">
    <property type="nucleotide sequence ID" value="NZ_JXRP01000018.1"/>
</dbReference>
<dbReference type="PANTHER" id="PTHR32114">
    <property type="entry name" value="ABC TRANSPORTER ABCH.3"/>
    <property type="match status" value="1"/>
</dbReference>
<accession>A0A0C2V8B7</accession>
<dbReference type="GO" id="GO:0006302">
    <property type="term" value="P:double-strand break repair"/>
    <property type="evidence" value="ECO:0007669"/>
    <property type="project" value="InterPro"/>
</dbReference>
<dbReference type="EMBL" id="JXRP01000018">
    <property type="protein sequence ID" value="KIL45202.1"/>
    <property type="molecule type" value="Genomic_DNA"/>
</dbReference>